<feature type="compositionally biased region" description="Gly residues" evidence="1">
    <location>
        <begin position="71"/>
        <end position="81"/>
    </location>
</feature>
<sequence>MQSIYYGTAETAASMLPRASWAYDNDAKITEYNPGSPRPPESPGAGKTDPQAVGAHQLAGVESQPAENGGAYPGGYGADWR</sequence>
<evidence type="ECO:0000256" key="1">
    <source>
        <dbReference type="SAM" id="MobiDB-lite"/>
    </source>
</evidence>
<protein>
    <submittedName>
        <fullName evidence="2">Uncharacterized protein</fullName>
    </submittedName>
</protein>
<proteinExistence type="predicted"/>
<dbReference type="AlphaFoldDB" id="A0A919LRX2"/>
<evidence type="ECO:0000313" key="3">
    <source>
        <dbReference type="Proteomes" id="UP000655094"/>
    </source>
</evidence>
<dbReference type="Proteomes" id="UP000655094">
    <property type="component" value="Unassembled WGS sequence"/>
</dbReference>
<organism evidence="2 3">
    <name type="scientific">Klebsiella pneumoniae</name>
    <dbReference type="NCBI Taxonomy" id="573"/>
    <lineage>
        <taxon>Bacteria</taxon>
        <taxon>Pseudomonadati</taxon>
        <taxon>Pseudomonadota</taxon>
        <taxon>Gammaproteobacteria</taxon>
        <taxon>Enterobacterales</taxon>
        <taxon>Enterobacteriaceae</taxon>
        <taxon>Klebsiella/Raoultella group</taxon>
        <taxon>Klebsiella</taxon>
        <taxon>Klebsiella pneumoniae complex</taxon>
    </lineage>
</organism>
<dbReference type="EMBL" id="BNFF01000001">
    <property type="protein sequence ID" value="GHK52244.1"/>
    <property type="molecule type" value="Genomic_DNA"/>
</dbReference>
<evidence type="ECO:0000313" key="2">
    <source>
        <dbReference type="EMBL" id="GHK52244.1"/>
    </source>
</evidence>
<name>A0A919LRX2_KLEPN</name>
<reference evidence="2" key="1">
    <citation type="submission" date="2020-10" db="EMBL/GenBank/DDBJ databases">
        <title>Genome Sequence of ESBL Producing Zambian Clinical Strains.</title>
        <authorList>
            <person name="Shawa M."/>
            <person name="Furuta Y."/>
            <person name="Simbotwe M."/>
            <person name="Mulenga E."/>
            <person name="Mubanga M."/>
            <person name="Mulenga G."/>
            <person name="Kaile C."/>
            <person name="Zorigt T."/>
            <person name="Hang'ombe B."/>
            <person name="Higashi H."/>
        </authorList>
    </citation>
    <scope>NUCLEOTIDE SEQUENCE</scope>
    <source>
        <strain evidence="2">Zam_UTH_09</strain>
    </source>
</reference>
<gene>
    <name evidence="2" type="ORF">KPZU09_19800</name>
</gene>
<comment type="caution">
    <text evidence="2">The sequence shown here is derived from an EMBL/GenBank/DDBJ whole genome shotgun (WGS) entry which is preliminary data.</text>
</comment>
<feature type="region of interest" description="Disordered" evidence="1">
    <location>
        <begin position="28"/>
        <end position="81"/>
    </location>
</feature>
<accession>A0A919LRX2</accession>